<accession>A0A914NE34</accession>
<dbReference type="SUPFAM" id="SSF56112">
    <property type="entry name" value="Protein kinase-like (PK-like)"/>
    <property type="match status" value="1"/>
</dbReference>
<organism evidence="2 3">
    <name type="scientific">Meloidogyne incognita</name>
    <name type="common">Southern root-knot nematode worm</name>
    <name type="synonym">Oxyuris incognita</name>
    <dbReference type="NCBI Taxonomy" id="6306"/>
    <lineage>
        <taxon>Eukaryota</taxon>
        <taxon>Metazoa</taxon>
        <taxon>Ecdysozoa</taxon>
        <taxon>Nematoda</taxon>
        <taxon>Chromadorea</taxon>
        <taxon>Rhabditida</taxon>
        <taxon>Tylenchina</taxon>
        <taxon>Tylenchomorpha</taxon>
        <taxon>Tylenchoidea</taxon>
        <taxon>Meloidogynidae</taxon>
        <taxon>Meloidogyninae</taxon>
        <taxon>Meloidogyne</taxon>
        <taxon>Meloidogyne incognita group</taxon>
    </lineage>
</organism>
<protein>
    <submittedName>
        <fullName evidence="3">Protein kinase domain-containing protein</fullName>
    </submittedName>
</protein>
<dbReference type="InterPro" id="IPR011009">
    <property type="entry name" value="Kinase-like_dom_sf"/>
</dbReference>
<dbReference type="Gene3D" id="1.10.510.10">
    <property type="entry name" value="Transferase(Phosphotransferase) domain 1"/>
    <property type="match status" value="1"/>
</dbReference>
<reference evidence="3" key="1">
    <citation type="submission" date="2022-11" db="UniProtKB">
        <authorList>
            <consortium name="WormBaseParasite"/>
        </authorList>
    </citation>
    <scope>IDENTIFICATION</scope>
</reference>
<keyword evidence="2" id="KW-1185">Reference proteome</keyword>
<sequence>MCLALYKKIKNDPVTLPENIPISDPLKGLILGMLCKDPGLRYDIMQIKEHLWVTKNGKVLMPTEEENCSLVTVTQEEVNQAVRIIPHLGTLILVKAMGRKKHFGNPFREPVIDHDSLLEHPGRRHRRKSSSIARRKCHSFPSPFPQ</sequence>
<dbReference type="AlphaFoldDB" id="A0A914NE34"/>
<evidence type="ECO:0000313" key="2">
    <source>
        <dbReference type="Proteomes" id="UP000887563"/>
    </source>
</evidence>
<dbReference type="Proteomes" id="UP000887563">
    <property type="component" value="Unplaced"/>
</dbReference>
<evidence type="ECO:0000313" key="3">
    <source>
        <dbReference type="WBParaSite" id="Minc3s05684g38632"/>
    </source>
</evidence>
<feature type="region of interest" description="Disordered" evidence="1">
    <location>
        <begin position="120"/>
        <end position="146"/>
    </location>
</feature>
<name>A0A914NE34_MELIC</name>
<dbReference type="WBParaSite" id="Minc3s05684g38632">
    <property type="protein sequence ID" value="Minc3s05684g38632"/>
    <property type="gene ID" value="Minc3s05684g38632"/>
</dbReference>
<feature type="compositionally biased region" description="Basic residues" evidence="1">
    <location>
        <begin position="122"/>
        <end position="138"/>
    </location>
</feature>
<evidence type="ECO:0000256" key="1">
    <source>
        <dbReference type="SAM" id="MobiDB-lite"/>
    </source>
</evidence>
<proteinExistence type="predicted"/>